<dbReference type="SUPFAM" id="SSF82784">
    <property type="entry name" value="OsmC-like"/>
    <property type="match status" value="1"/>
</dbReference>
<dbReference type="InterPro" id="IPR015946">
    <property type="entry name" value="KH_dom-like_a/b"/>
</dbReference>
<dbReference type="InterPro" id="IPR003718">
    <property type="entry name" value="OsmC/Ohr_fam"/>
</dbReference>
<name>A0A285VKF9_9MICO</name>
<evidence type="ECO:0000313" key="1">
    <source>
        <dbReference type="EMBL" id="SOC54357.1"/>
    </source>
</evidence>
<dbReference type="EMBL" id="OBQK01000003">
    <property type="protein sequence ID" value="SOC54357.1"/>
    <property type="molecule type" value="Genomic_DNA"/>
</dbReference>
<dbReference type="Proteomes" id="UP000219688">
    <property type="component" value="Unassembled WGS sequence"/>
</dbReference>
<evidence type="ECO:0000313" key="2">
    <source>
        <dbReference type="Proteomes" id="UP000219688"/>
    </source>
</evidence>
<reference evidence="2" key="1">
    <citation type="submission" date="2017-08" db="EMBL/GenBank/DDBJ databases">
        <authorList>
            <person name="Varghese N."/>
            <person name="Submissions S."/>
        </authorList>
    </citation>
    <scope>NUCLEOTIDE SEQUENCE [LARGE SCALE GENOMIC DNA]</scope>
    <source>
        <strain evidence="2">USBA17B2</strain>
    </source>
</reference>
<gene>
    <name evidence="1" type="ORF">SAMN05421879_10385</name>
</gene>
<dbReference type="RefSeq" id="WP_097187449.1">
    <property type="nucleotide sequence ID" value="NZ_OBQK01000003.1"/>
</dbReference>
<dbReference type="Gene3D" id="3.30.300.20">
    <property type="match status" value="1"/>
</dbReference>
<organism evidence="1 2">
    <name type="scientific">Ornithinimicrobium cerasi</name>
    <dbReference type="NCBI Taxonomy" id="2248773"/>
    <lineage>
        <taxon>Bacteria</taxon>
        <taxon>Bacillati</taxon>
        <taxon>Actinomycetota</taxon>
        <taxon>Actinomycetes</taxon>
        <taxon>Micrococcales</taxon>
        <taxon>Ornithinimicrobiaceae</taxon>
        <taxon>Ornithinimicrobium</taxon>
    </lineage>
</organism>
<dbReference type="Pfam" id="PF02566">
    <property type="entry name" value="OsmC"/>
    <property type="match status" value="1"/>
</dbReference>
<sequence>MTADALRSVSLTRTGPATFEAVNERGGRLTMSSAGTEDFTPVELLLAAVAGCSGVDVDALTSRLAEPMTFRISAEAEKLRDADGNHLGPLTVTVEVTFPDGEPGDAARHRLPDAVARSRDRLCTVSRTVQLPTPVDYRLA</sequence>
<dbReference type="AlphaFoldDB" id="A0A285VKF9"/>
<dbReference type="InterPro" id="IPR036102">
    <property type="entry name" value="OsmC/Ohrsf"/>
</dbReference>
<keyword evidence="2" id="KW-1185">Reference proteome</keyword>
<protein>
    <submittedName>
        <fullName evidence="1">Uncharacterized OsmC-related protein</fullName>
    </submittedName>
</protein>
<proteinExistence type="predicted"/>
<accession>A0A285VKF9</accession>